<feature type="compositionally biased region" description="Basic and acidic residues" evidence="1">
    <location>
        <begin position="35"/>
        <end position="57"/>
    </location>
</feature>
<feature type="region of interest" description="Disordered" evidence="1">
    <location>
        <begin position="1"/>
        <end position="57"/>
    </location>
</feature>
<name>A0A5C6G456_METRR</name>
<evidence type="ECO:0000256" key="1">
    <source>
        <dbReference type="SAM" id="MobiDB-lite"/>
    </source>
</evidence>
<feature type="compositionally biased region" description="Basic and acidic residues" evidence="1">
    <location>
        <begin position="9"/>
        <end position="26"/>
    </location>
</feature>
<dbReference type="EMBL" id="SBHS01000027">
    <property type="protein sequence ID" value="TWU72530.1"/>
    <property type="molecule type" value="Genomic_DNA"/>
</dbReference>
<proteinExistence type="predicted"/>
<sequence length="57" mass="6766">MEALNLGKSPHEETKNKRHAGTERGSRNRRRRRTHGDLQQKRSADSAEPRFWHEFPD</sequence>
<dbReference type="AlphaFoldDB" id="A0A5C6G456"/>
<reference evidence="3" key="1">
    <citation type="submission" date="2018-12" db="EMBL/GenBank/DDBJ databases">
        <title>The complete genome of Metarhizium rileyi, a key fungal pathogen of Lepidoptera.</title>
        <authorList>
            <person name="Binneck E."/>
            <person name="Lastra C.C.L."/>
            <person name="Sosa-Gomez D.R."/>
        </authorList>
    </citation>
    <scope>NUCLEOTIDE SEQUENCE [LARGE SCALE GENOMIC DNA]</scope>
    <source>
        <strain evidence="3">Cep018-CH2</strain>
    </source>
</reference>
<accession>A0A5C6G456</accession>
<gene>
    <name evidence="2" type="ORF">ED733_003642</name>
</gene>
<dbReference type="Proteomes" id="UP000317257">
    <property type="component" value="Unassembled WGS sequence"/>
</dbReference>
<comment type="caution">
    <text evidence="2">The sequence shown here is derived from an EMBL/GenBank/DDBJ whole genome shotgun (WGS) entry which is preliminary data.</text>
</comment>
<evidence type="ECO:0000313" key="2">
    <source>
        <dbReference type="EMBL" id="TWU72530.1"/>
    </source>
</evidence>
<organism evidence="2 3">
    <name type="scientific">Metarhizium rileyi (strain RCEF 4871)</name>
    <name type="common">Nomuraea rileyi</name>
    <dbReference type="NCBI Taxonomy" id="1649241"/>
    <lineage>
        <taxon>Eukaryota</taxon>
        <taxon>Fungi</taxon>
        <taxon>Dikarya</taxon>
        <taxon>Ascomycota</taxon>
        <taxon>Pezizomycotina</taxon>
        <taxon>Sordariomycetes</taxon>
        <taxon>Hypocreomycetidae</taxon>
        <taxon>Hypocreales</taxon>
        <taxon>Clavicipitaceae</taxon>
        <taxon>Metarhizium</taxon>
    </lineage>
</organism>
<evidence type="ECO:0000313" key="3">
    <source>
        <dbReference type="Proteomes" id="UP000317257"/>
    </source>
</evidence>
<protein>
    <submittedName>
        <fullName evidence="2">Uncharacterized protein</fullName>
    </submittedName>
</protein>